<comment type="caution">
    <text evidence="2">The sequence shown here is derived from an EMBL/GenBank/DDBJ whole genome shotgun (WGS) entry which is preliminary data.</text>
</comment>
<evidence type="ECO:0000313" key="2">
    <source>
        <dbReference type="EMBL" id="PPQ87565.1"/>
    </source>
</evidence>
<feature type="region of interest" description="Disordered" evidence="1">
    <location>
        <begin position="76"/>
        <end position="156"/>
    </location>
</feature>
<dbReference type="AlphaFoldDB" id="A0A409X9Z2"/>
<protein>
    <submittedName>
        <fullName evidence="2">Uncharacterized protein</fullName>
    </submittedName>
</protein>
<sequence>MQSAKDTMNKIGGNGGICSFSNSGPSSTTKAWKGHEDTSDVDNASGCSSEEDDELVEEWDAYIQEEREIMRRYSFGSEGHSNYSGDLDESLQHHDETSSSEGEVDIDPADNNSFDEGHPAAHINPPVIILSDDSDNEECNTQASHGHSDQEAKRNVEVLEDRSTLCQC</sequence>
<feature type="region of interest" description="Disordered" evidence="1">
    <location>
        <begin position="1"/>
        <end position="55"/>
    </location>
</feature>
<feature type="compositionally biased region" description="Basic and acidic residues" evidence="1">
    <location>
        <begin position="146"/>
        <end position="156"/>
    </location>
</feature>
<feature type="compositionally biased region" description="Polar residues" evidence="1">
    <location>
        <begin position="19"/>
        <end position="30"/>
    </location>
</feature>
<accession>A0A409X9Z2</accession>
<evidence type="ECO:0000256" key="1">
    <source>
        <dbReference type="SAM" id="MobiDB-lite"/>
    </source>
</evidence>
<feature type="non-terminal residue" evidence="2">
    <location>
        <position position="168"/>
    </location>
</feature>
<organism evidence="2 3">
    <name type="scientific">Panaeolus cyanescens</name>
    <dbReference type="NCBI Taxonomy" id="181874"/>
    <lineage>
        <taxon>Eukaryota</taxon>
        <taxon>Fungi</taxon>
        <taxon>Dikarya</taxon>
        <taxon>Basidiomycota</taxon>
        <taxon>Agaricomycotina</taxon>
        <taxon>Agaricomycetes</taxon>
        <taxon>Agaricomycetidae</taxon>
        <taxon>Agaricales</taxon>
        <taxon>Agaricineae</taxon>
        <taxon>Galeropsidaceae</taxon>
        <taxon>Panaeolus</taxon>
    </lineage>
</organism>
<reference evidence="2 3" key="1">
    <citation type="journal article" date="2018" name="Evol. Lett.">
        <title>Horizontal gene cluster transfer increased hallucinogenic mushroom diversity.</title>
        <authorList>
            <person name="Reynolds H.T."/>
            <person name="Vijayakumar V."/>
            <person name="Gluck-Thaler E."/>
            <person name="Korotkin H.B."/>
            <person name="Matheny P.B."/>
            <person name="Slot J.C."/>
        </authorList>
    </citation>
    <scope>NUCLEOTIDE SEQUENCE [LARGE SCALE GENOMIC DNA]</scope>
    <source>
        <strain evidence="2 3">2629</strain>
    </source>
</reference>
<proteinExistence type="predicted"/>
<dbReference type="Proteomes" id="UP000284842">
    <property type="component" value="Unassembled WGS sequence"/>
</dbReference>
<dbReference type="InParanoid" id="A0A409X9Z2"/>
<dbReference type="EMBL" id="NHTK01004239">
    <property type="protein sequence ID" value="PPQ87565.1"/>
    <property type="molecule type" value="Genomic_DNA"/>
</dbReference>
<name>A0A409X9Z2_9AGAR</name>
<keyword evidence="3" id="KW-1185">Reference proteome</keyword>
<evidence type="ECO:0000313" key="3">
    <source>
        <dbReference type="Proteomes" id="UP000284842"/>
    </source>
</evidence>
<gene>
    <name evidence="2" type="ORF">CVT24_011984</name>
</gene>